<dbReference type="PANTHER" id="PTHR30269:SF23">
    <property type="entry name" value="MEMBRANE TRANSPORTER PROTEIN YDHB-RELATED"/>
    <property type="match status" value="1"/>
</dbReference>
<evidence type="ECO:0000313" key="9">
    <source>
        <dbReference type="EMBL" id="TSE03365.1"/>
    </source>
</evidence>
<keyword evidence="3" id="KW-0813">Transport</keyword>
<dbReference type="InterPro" id="IPR052017">
    <property type="entry name" value="TSUP"/>
</dbReference>
<sequence>MISHLIPFIAAFILGMSKSGLKGMGIVIVTLMALVHGAKASTGILLPLLIFADILAVIYYNRHARWNYLLRFLPWMIGGVLIAVFIGKNLPESIFKKGMAVIIIISVIIMFFGDRYNQKNIPNKLWFIGSTGFAAGFTTMIGNLAGAFTNIFFMATRIPKNEFIGTAAWLFFIINLFKLPFHVFSWKTISLQTLTIDLYLIPGVILGFIIGIKAVKRFKDHQYRKFILIMTAIGGFVILFK</sequence>
<feature type="transmembrane region" description="Helical" evidence="8">
    <location>
        <begin position="163"/>
        <end position="183"/>
    </location>
</feature>
<evidence type="ECO:0000256" key="5">
    <source>
        <dbReference type="ARBA" id="ARBA00022692"/>
    </source>
</evidence>
<dbReference type="GO" id="GO:0005886">
    <property type="term" value="C:plasma membrane"/>
    <property type="evidence" value="ECO:0007669"/>
    <property type="project" value="UniProtKB-SubCell"/>
</dbReference>
<feature type="transmembrane region" description="Helical" evidence="8">
    <location>
        <begin position="42"/>
        <end position="60"/>
    </location>
</feature>
<evidence type="ECO:0000256" key="3">
    <source>
        <dbReference type="ARBA" id="ARBA00022448"/>
    </source>
</evidence>
<dbReference type="Pfam" id="PF01925">
    <property type="entry name" value="TauE"/>
    <property type="match status" value="1"/>
</dbReference>
<dbReference type="OrthoDB" id="9801058at2"/>
<keyword evidence="5 8" id="KW-0812">Transmembrane</keyword>
<evidence type="ECO:0000256" key="4">
    <source>
        <dbReference type="ARBA" id="ARBA00022475"/>
    </source>
</evidence>
<feature type="transmembrane region" description="Helical" evidence="8">
    <location>
        <begin position="94"/>
        <end position="113"/>
    </location>
</feature>
<name>A0A554VAQ8_9FLAO</name>
<dbReference type="AlphaFoldDB" id="A0A554VAQ8"/>
<evidence type="ECO:0000256" key="8">
    <source>
        <dbReference type="RuleBase" id="RU363041"/>
    </source>
</evidence>
<dbReference type="InterPro" id="IPR002781">
    <property type="entry name" value="TM_pro_TauE-like"/>
</dbReference>
<dbReference type="PANTHER" id="PTHR30269">
    <property type="entry name" value="TRANSMEMBRANE PROTEIN YFCA"/>
    <property type="match status" value="1"/>
</dbReference>
<gene>
    <name evidence="9" type="ORF">FOF46_29495</name>
</gene>
<keyword evidence="10" id="KW-1185">Reference proteome</keyword>
<keyword evidence="7 8" id="KW-0472">Membrane</keyword>
<feature type="transmembrane region" description="Helical" evidence="8">
    <location>
        <begin position="6"/>
        <end position="35"/>
    </location>
</feature>
<organism evidence="9 10">
    <name type="scientific">Aquimarina algiphila</name>
    <dbReference type="NCBI Taxonomy" id="2047982"/>
    <lineage>
        <taxon>Bacteria</taxon>
        <taxon>Pseudomonadati</taxon>
        <taxon>Bacteroidota</taxon>
        <taxon>Flavobacteriia</taxon>
        <taxon>Flavobacteriales</taxon>
        <taxon>Flavobacteriaceae</taxon>
        <taxon>Aquimarina</taxon>
    </lineage>
</organism>
<comment type="caution">
    <text evidence="9">The sequence shown here is derived from an EMBL/GenBank/DDBJ whole genome shotgun (WGS) entry which is preliminary data.</text>
</comment>
<accession>A0A554VAQ8</accession>
<proteinExistence type="inferred from homology"/>
<feature type="transmembrane region" description="Helical" evidence="8">
    <location>
        <begin position="66"/>
        <end position="87"/>
    </location>
</feature>
<reference evidence="9 10" key="1">
    <citation type="submission" date="2019-07" db="EMBL/GenBank/DDBJ databases">
        <title>The draft genome sequence of Aquimarina algiphila M91.</title>
        <authorList>
            <person name="Meng X."/>
        </authorList>
    </citation>
    <scope>NUCLEOTIDE SEQUENCE [LARGE SCALE GENOMIC DNA]</scope>
    <source>
        <strain evidence="9 10">M91</strain>
    </source>
</reference>
<feature type="transmembrane region" description="Helical" evidence="8">
    <location>
        <begin position="223"/>
        <end position="240"/>
    </location>
</feature>
<protein>
    <recommendedName>
        <fullName evidence="8">Probable membrane transporter protein</fullName>
    </recommendedName>
</protein>
<dbReference type="RefSeq" id="WP_143919030.1">
    <property type="nucleotide sequence ID" value="NZ_CANMIK010000030.1"/>
</dbReference>
<keyword evidence="6 8" id="KW-1133">Transmembrane helix</keyword>
<comment type="similarity">
    <text evidence="2 8">Belongs to the 4-toluene sulfonate uptake permease (TSUP) (TC 2.A.102) family.</text>
</comment>
<dbReference type="EMBL" id="VLNR01000115">
    <property type="protein sequence ID" value="TSE03365.1"/>
    <property type="molecule type" value="Genomic_DNA"/>
</dbReference>
<evidence type="ECO:0000313" key="10">
    <source>
        <dbReference type="Proteomes" id="UP000318833"/>
    </source>
</evidence>
<feature type="transmembrane region" description="Helical" evidence="8">
    <location>
        <begin position="125"/>
        <end position="151"/>
    </location>
</feature>
<evidence type="ECO:0000256" key="6">
    <source>
        <dbReference type="ARBA" id="ARBA00022989"/>
    </source>
</evidence>
<keyword evidence="4 8" id="KW-1003">Cell membrane</keyword>
<comment type="subcellular location">
    <subcellularLocation>
        <location evidence="1 8">Cell membrane</location>
        <topology evidence="1 8">Multi-pass membrane protein</topology>
    </subcellularLocation>
</comment>
<feature type="transmembrane region" description="Helical" evidence="8">
    <location>
        <begin position="189"/>
        <end position="211"/>
    </location>
</feature>
<evidence type="ECO:0000256" key="7">
    <source>
        <dbReference type="ARBA" id="ARBA00023136"/>
    </source>
</evidence>
<evidence type="ECO:0000256" key="2">
    <source>
        <dbReference type="ARBA" id="ARBA00009142"/>
    </source>
</evidence>
<dbReference type="Proteomes" id="UP000318833">
    <property type="component" value="Unassembled WGS sequence"/>
</dbReference>
<evidence type="ECO:0000256" key="1">
    <source>
        <dbReference type="ARBA" id="ARBA00004651"/>
    </source>
</evidence>